<gene>
    <name evidence="2" type="ORF">UFOVP1348_36</name>
    <name evidence="1" type="ORF">UFOVP924_5</name>
</gene>
<organism evidence="1">
    <name type="scientific">uncultured Caudovirales phage</name>
    <dbReference type="NCBI Taxonomy" id="2100421"/>
    <lineage>
        <taxon>Viruses</taxon>
        <taxon>Duplodnaviria</taxon>
        <taxon>Heunggongvirae</taxon>
        <taxon>Uroviricota</taxon>
        <taxon>Caudoviricetes</taxon>
        <taxon>Peduoviridae</taxon>
        <taxon>Maltschvirus</taxon>
        <taxon>Maltschvirus maltsch</taxon>
    </lineage>
</organism>
<dbReference type="EMBL" id="LR797303">
    <property type="protein sequence ID" value="CAB4200288.1"/>
    <property type="molecule type" value="Genomic_DNA"/>
</dbReference>
<reference evidence="1" key="1">
    <citation type="submission" date="2020-05" db="EMBL/GenBank/DDBJ databases">
        <authorList>
            <person name="Chiriac C."/>
            <person name="Salcher M."/>
            <person name="Ghai R."/>
            <person name="Kavagutti S V."/>
        </authorList>
    </citation>
    <scope>NUCLEOTIDE SEQUENCE</scope>
</reference>
<evidence type="ECO:0000313" key="1">
    <source>
        <dbReference type="EMBL" id="CAB4171588.1"/>
    </source>
</evidence>
<sequence length="103" mass="11627">MDYKDFFKNIIPMGNFPRVRTSDPATSHEAAASITDVSSHYAQILEALSTIGPLGKDGISFYSRLDPNQIARRLNEMQKLGLIRLTGKTVKSNSNRQEREWTL</sequence>
<dbReference type="EMBL" id="LR796874">
    <property type="protein sequence ID" value="CAB4171588.1"/>
    <property type="molecule type" value="Genomic_DNA"/>
</dbReference>
<name>A0A6J5PRC7_9CAUD</name>
<accession>A0A6J5PRC7</accession>
<proteinExistence type="predicted"/>
<protein>
    <submittedName>
        <fullName evidence="1">Uncharacterized protein</fullName>
    </submittedName>
</protein>
<evidence type="ECO:0000313" key="2">
    <source>
        <dbReference type="EMBL" id="CAB4200288.1"/>
    </source>
</evidence>
<dbReference type="SUPFAM" id="SSF46785">
    <property type="entry name" value="Winged helix' DNA-binding domain"/>
    <property type="match status" value="1"/>
</dbReference>
<dbReference type="InterPro" id="IPR036390">
    <property type="entry name" value="WH_DNA-bd_sf"/>
</dbReference>